<reference evidence="3" key="1">
    <citation type="submission" date="2015-08" db="EMBL/GenBank/DDBJ databases">
        <title>Fjat-14210 dsm16467.</title>
        <authorList>
            <person name="Liu B."/>
            <person name="Wang J."/>
            <person name="Zhu Y."/>
            <person name="Liu G."/>
            <person name="Chen Q."/>
            <person name="Chen Z."/>
            <person name="Lan J."/>
            <person name="Che J."/>
            <person name="Ge C."/>
            <person name="Shi H."/>
            <person name="Pan Z."/>
            <person name="Liu X."/>
        </authorList>
    </citation>
    <scope>NUCLEOTIDE SEQUENCE [LARGE SCALE GENOMIC DNA]</scope>
    <source>
        <strain evidence="3">DSM 16467</strain>
    </source>
</reference>
<evidence type="ECO:0000256" key="1">
    <source>
        <dbReference type="SAM" id="Phobius"/>
    </source>
</evidence>
<dbReference type="AlphaFoldDB" id="A0A0M0L8G2"/>
<dbReference type="OrthoDB" id="2454520at2"/>
<dbReference type="Pfam" id="PF14147">
    <property type="entry name" value="Spore_YhaL"/>
    <property type="match status" value="1"/>
</dbReference>
<keyword evidence="1" id="KW-0472">Membrane</keyword>
<dbReference type="InterPro" id="IPR025428">
    <property type="entry name" value="Spore_YhaL"/>
</dbReference>
<comment type="caution">
    <text evidence="2">The sequence shown here is derived from an EMBL/GenBank/DDBJ whole genome shotgun (WGS) entry which is preliminary data.</text>
</comment>
<feature type="transmembrane region" description="Helical" evidence="1">
    <location>
        <begin position="6"/>
        <end position="23"/>
    </location>
</feature>
<evidence type="ECO:0000313" key="2">
    <source>
        <dbReference type="EMBL" id="KOO47142.1"/>
    </source>
</evidence>
<keyword evidence="1" id="KW-1133">Transmembrane helix</keyword>
<keyword evidence="1" id="KW-0812">Transmembrane</keyword>
<dbReference type="EMBL" id="LILC01000010">
    <property type="protein sequence ID" value="KOO47142.1"/>
    <property type="molecule type" value="Genomic_DNA"/>
</dbReference>
<accession>A0A0M0L8G2</accession>
<dbReference type="RefSeq" id="WP_053400731.1">
    <property type="nucleotide sequence ID" value="NZ_JAUKEN010000002.1"/>
</dbReference>
<keyword evidence="3" id="KW-1185">Reference proteome</keyword>
<name>A0A0M0L8G2_9BACI</name>
<gene>
    <name evidence="2" type="ORF">AMD01_07255</name>
</gene>
<dbReference type="Proteomes" id="UP000037558">
    <property type="component" value="Unassembled WGS sequence"/>
</dbReference>
<proteinExistence type="predicted"/>
<dbReference type="PATRIC" id="fig|284581.3.peg.1332"/>
<protein>
    <submittedName>
        <fullName evidence="2">SigE-dependent sporulation protein</fullName>
    </submittedName>
</protein>
<evidence type="ECO:0000313" key="3">
    <source>
        <dbReference type="Proteomes" id="UP000037558"/>
    </source>
</evidence>
<dbReference type="STRING" id="284581.AMD01_07255"/>
<organism evidence="2 3">
    <name type="scientific">Priestia koreensis</name>
    <dbReference type="NCBI Taxonomy" id="284581"/>
    <lineage>
        <taxon>Bacteria</taxon>
        <taxon>Bacillati</taxon>
        <taxon>Bacillota</taxon>
        <taxon>Bacilli</taxon>
        <taxon>Bacillales</taxon>
        <taxon>Bacillaceae</taxon>
        <taxon>Priestia</taxon>
    </lineage>
</organism>
<sequence length="64" mass="7684">MFTLPFWIYLVVAGIFFSGFMAIKTAQQDREVEDEFIEKEGEVYMERLEQERERRKDVDQTSSI</sequence>